<proteinExistence type="predicted"/>
<evidence type="ECO:0000313" key="2">
    <source>
        <dbReference type="Proteomes" id="UP000703269"/>
    </source>
</evidence>
<gene>
    <name evidence="1" type="ORF">PsYK624_112600</name>
</gene>
<protein>
    <recommendedName>
        <fullName evidence="3">EF-hand domain-containing protein</fullName>
    </recommendedName>
</protein>
<dbReference type="Proteomes" id="UP000703269">
    <property type="component" value="Unassembled WGS sequence"/>
</dbReference>
<evidence type="ECO:0008006" key="3">
    <source>
        <dbReference type="Google" id="ProtNLM"/>
    </source>
</evidence>
<dbReference type="AlphaFoldDB" id="A0A9P3LH18"/>
<sequence length="747" mass="85809">MAVGFLSIKDQVSKFAENCKALTPVLDALGKAHPAIAVVVALFKVGMELELTRRENDGRVRALYTTMLEMMETFQALENGMSSESEKQKLETTLKARISGDNGIENTIRACLLTCDTYYKRRLLVKVFTSGQWQEKFTDFAARFEAHKAGLQSDLGIYTVHALSNISSTMQMIFERLSSIEEQALSGFIGKHGGEDAVKRDKELMETLISMCRLHDKDNGDSALNVLDLQVQISQDVERIIEEDRSQFNSKLEMMEKKLKQSFEDATRRESNRVIKVIEAGPHERIWNPDVLEVWMENRWRGSVKATRLVLALHDHFYQRAHRQSSENSTAQSGSIEGSSDEWCIDYINVFRVQQLIEAIDDDVSSFITVDEINAFTNARPEGWTLPHWIAYSTIGVELATSWYYVRIIAILDWISVATQKALPGNRVKINEFTGSSSLWLTERLLSGFKNTENLDGIDWSYDSLFRRFKSFILEEEEELQTALQSASYKLDDENTLKLVTDGRQPEKYIFPLICLLVRKAASIIRRAQFVLLDGSDLDSIQTSLNVAMKAMEYRKDTLEASYVLQNLDPEAHIQRFFYGMCSNVLRPSQAFGNGHPVSDYCTRDESGLSFEDEEAIYESWVPGRPPGELTFAEPSEESVHRLNTPDLPFPSPFPSPFSATLVWDWAIRALIHYSKAKKSLETPYVRPRRRRREIYTSLVHQRDAYGYSISFFDEYIEETRDLFEHDLVDFWIQRAQFTRRRSIIHE</sequence>
<organism evidence="1 2">
    <name type="scientific">Phanerochaete sordida</name>
    <dbReference type="NCBI Taxonomy" id="48140"/>
    <lineage>
        <taxon>Eukaryota</taxon>
        <taxon>Fungi</taxon>
        <taxon>Dikarya</taxon>
        <taxon>Basidiomycota</taxon>
        <taxon>Agaricomycotina</taxon>
        <taxon>Agaricomycetes</taxon>
        <taxon>Polyporales</taxon>
        <taxon>Phanerochaetaceae</taxon>
        <taxon>Phanerochaete</taxon>
    </lineage>
</organism>
<evidence type="ECO:0000313" key="1">
    <source>
        <dbReference type="EMBL" id="GJE95081.1"/>
    </source>
</evidence>
<dbReference type="EMBL" id="BPQB01000045">
    <property type="protein sequence ID" value="GJE95081.1"/>
    <property type="molecule type" value="Genomic_DNA"/>
</dbReference>
<comment type="caution">
    <text evidence="1">The sequence shown here is derived from an EMBL/GenBank/DDBJ whole genome shotgun (WGS) entry which is preliminary data.</text>
</comment>
<reference evidence="1 2" key="1">
    <citation type="submission" date="2021-08" db="EMBL/GenBank/DDBJ databases">
        <title>Draft Genome Sequence of Phanerochaete sordida strain YK-624.</title>
        <authorList>
            <person name="Mori T."/>
            <person name="Dohra H."/>
            <person name="Suzuki T."/>
            <person name="Kawagishi H."/>
            <person name="Hirai H."/>
        </authorList>
    </citation>
    <scope>NUCLEOTIDE SEQUENCE [LARGE SCALE GENOMIC DNA]</scope>
    <source>
        <strain evidence="1 2">YK-624</strain>
    </source>
</reference>
<accession>A0A9P3LH18</accession>
<keyword evidence="2" id="KW-1185">Reference proteome</keyword>
<name>A0A9P3LH18_9APHY</name>
<dbReference type="OrthoDB" id="2122982at2759"/>